<dbReference type="GO" id="GO:0004672">
    <property type="term" value="F:protein kinase activity"/>
    <property type="evidence" value="ECO:0007669"/>
    <property type="project" value="UniProtKB-ARBA"/>
</dbReference>
<feature type="modified residue" description="4-aspartylphosphate" evidence="4">
    <location>
        <position position="78"/>
    </location>
</feature>
<evidence type="ECO:0000313" key="8">
    <source>
        <dbReference type="Proteomes" id="UP000256838"/>
    </source>
</evidence>
<dbReference type="Gene3D" id="1.20.120.160">
    <property type="entry name" value="HPT domain"/>
    <property type="match status" value="1"/>
</dbReference>
<dbReference type="Proteomes" id="UP000256838">
    <property type="component" value="Unassembled WGS sequence"/>
</dbReference>
<name>A0A3D8JYX5_9BURK</name>
<feature type="domain" description="Response regulatory" evidence="5">
    <location>
        <begin position="28"/>
        <end position="155"/>
    </location>
</feature>
<sequence>MVRRTRAGRPAMLDIQDSTETGARYDVRILVVDDDALARFIVADQLEALGCRRVDTAADGIEALRLALDCSYDLVITDLCMPKMGGQALLAALRTHGLAVPVVAGTAWREPPSARASGVSSRGAVSGEAPPHGFAAVLRKPFAMTQLRRLLHAHIDGSRFGRRRIPAPASPRRALHAAFALAWSDDERALRTALASLDAEALLGRLHRLHGALSMLGEARARNACVRLQQRIRWLGIEASAAQIEGFLTLCARIGRD</sequence>
<dbReference type="SMART" id="SM00448">
    <property type="entry name" value="REC"/>
    <property type="match status" value="1"/>
</dbReference>
<evidence type="ECO:0000256" key="2">
    <source>
        <dbReference type="ARBA" id="ARBA00023012"/>
    </source>
</evidence>
<reference evidence="7 8" key="1">
    <citation type="submission" date="2018-08" db="EMBL/GenBank/DDBJ databases">
        <title>Paraburkholderia sp. DHOM06 isolated from forest soil.</title>
        <authorList>
            <person name="Gao Z.-H."/>
            <person name="Qiu L.-H."/>
        </authorList>
    </citation>
    <scope>NUCLEOTIDE SEQUENCE [LARGE SCALE GENOMIC DNA]</scope>
    <source>
        <strain evidence="7 8">DHOM06</strain>
    </source>
</reference>
<evidence type="ECO:0000256" key="3">
    <source>
        <dbReference type="PROSITE-ProRule" id="PRU00110"/>
    </source>
</evidence>
<dbReference type="AlphaFoldDB" id="A0A3D8JYX5"/>
<keyword evidence="8" id="KW-1185">Reference proteome</keyword>
<dbReference type="InterPro" id="IPR011006">
    <property type="entry name" value="CheY-like_superfamily"/>
</dbReference>
<dbReference type="Pfam" id="PF00072">
    <property type="entry name" value="Response_reg"/>
    <property type="match status" value="1"/>
</dbReference>
<feature type="domain" description="HPt" evidence="6">
    <location>
        <begin position="168"/>
        <end position="257"/>
    </location>
</feature>
<dbReference type="SUPFAM" id="SSF52172">
    <property type="entry name" value="CheY-like"/>
    <property type="match status" value="1"/>
</dbReference>
<dbReference type="SUPFAM" id="SSF47226">
    <property type="entry name" value="Histidine-containing phosphotransfer domain, HPT domain"/>
    <property type="match status" value="1"/>
</dbReference>
<dbReference type="GO" id="GO:0000160">
    <property type="term" value="P:phosphorelay signal transduction system"/>
    <property type="evidence" value="ECO:0007669"/>
    <property type="project" value="UniProtKB-KW"/>
</dbReference>
<dbReference type="InterPro" id="IPR008207">
    <property type="entry name" value="Sig_transdc_His_kin_Hpt_dom"/>
</dbReference>
<evidence type="ECO:0000256" key="4">
    <source>
        <dbReference type="PROSITE-ProRule" id="PRU00169"/>
    </source>
</evidence>
<feature type="modified residue" description="Phosphohistidine" evidence="3">
    <location>
        <position position="207"/>
    </location>
</feature>
<dbReference type="InterPro" id="IPR001789">
    <property type="entry name" value="Sig_transdc_resp-reg_receiver"/>
</dbReference>
<proteinExistence type="predicted"/>
<dbReference type="EMBL" id="QRGA01000007">
    <property type="protein sequence ID" value="RDU98248.1"/>
    <property type="molecule type" value="Genomic_DNA"/>
</dbReference>
<dbReference type="InterPro" id="IPR050595">
    <property type="entry name" value="Bact_response_regulator"/>
</dbReference>
<evidence type="ECO:0000313" key="7">
    <source>
        <dbReference type="EMBL" id="RDU98248.1"/>
    </source>
</evidence>
<dbReference type="Gene3D" id="3.40.50.2300">
    <property type="match status" value="1"/>
</dbReference>
<keyword evidence="1 4" id="KW-0597">Phosphoprotein</keyword>
<dbReference type="PROSITE" id="PS50110">
    <property type="entry name" value="RESPONSE_REGULATORY"/>
    <property type="match status" value="1"/>
</dbReference>
<dbReference type="CDD" id="cd17546">
    <property type="entry name" value="REC_hyHK_CKI1_RcsC-like"/>
    <property type="match status" value="1"/>
</dbReference>
<evidence type="ECO:0000259" key="6">
    <source>
        <dbReference type="PROSITE" id="PS50894"/>
    </source>
</evidence>
<keyword evidence="2" id="KW-0902">Two-component regulatory system</keyword>
<dbReference type="PROSITE" id="PS50894">
    <property type="entry name" value="HPT"/>
    <property type="match status" value="1"/>
</dbReference>
<accession>A0A3D8JYX5</accession>
<dbReference type="InterPro" id="IPR036641">
    <property type="entry name" value="HPT_dom_sf"/>
</dbReference>
<dbReference type="PANTHER" id="PTHR44591">
    <property type="entry name" value="STRESS RESPONSE REGULATOR PROTEIN 1"/>
    <property type="match status" value="1"/>
</dbReference>
<comment type="caution">
    <text evidence="7">The sequence shown here is derived from an EMBL/GenBank/DDBJ whole genome shotgun (WGS) entry which is preliminary data.</text>
</comment>
<evidence type="ECO:0000259" key="5">
    <source>
        <dbReference type="PROSITE" id="PS50110"/>
    </source>
</evidence>
<dbReference type="PANTHER" id="PTHR44591:SF14">
    <property type="entry name" value="PROTEIN PILG"/>
    <property type="match status" value="1"/>
</dbReference>
<organism evidence="7 8">
    <name type="scientific">Trinickia dinghuensis</name>
    <dbReference type="NCBI Taxonomy" id="2291023"/>
    <lineage>
        <taxon>Bacteria</taxon>
        <taxon>Pseudomonadati</taxon>
        <taxon>Pseudomonadota</taxon>
        <taxon>Betaproteobacteria</taxon>
        <taxon>Burkholderiales</taxon>
        <taxon>Burkholderiaceae</taxon>
        <taxon>Trinickia</taxon>
    </lineage>
</organism>
<gene>
    <name evidence="7" type="ORF">DWV00_13065</name>
</gene>
<evidence type="ECO:0000256" key="1">
    <source>
        <dbReference type="ARBA" id="ARBA00022553"/>
    </source>
</evidence>
<protein>
    <submittedName>
        <fullName evidence="7">Response regulator</fullName>
    </submittedName>
</protein>